<keyword evidence="3" id="KW-0106">Calcium</keyword>
<protein>
    <recommendedName>
        <fullName evidence="4">EF-hand domain-containing protein</fullName>
    </recommendedName>
</protein>
<dbReference type="PROSITE" id="PS00018">
    <property type="entry name" value="EF_HAND_1"/>
    <property type="match status" value="2"/>
</dbReference>
<dbReference type="OrthoDB" id="26525at2759"/>
<dbReference type="InterPro" id="IPR002048">
    <property type="entry name" value="EF_hand_dom"/>
</dbReference>
<name>A0A2Z7AC27_9LAMI</name>
<dbReference type="InterPro" id="IPR018247">
    <property type="entry name" value="EF_Hand_1_Ca_BS"/>
</dbReference>
<feature type="domain" description="EF-hand" evidence="4">
    <location>
        <begin position="79"/>
        <end position="114"/>
    </location>
</feature>
<dbReference type="PANTHER" id="PTHR10891">
    <property type="entry name" value="EF-HAND CALCIUM-BINDING DOMAIN CONTAINING PROTEIN"/>
    <property type="match status" value="1"/>
</dbReference>
<evidence type="ECO:0000313" key="5">
    <source>
        <dbReference type="EMBL" id="KZV16560.1"/>
    </source>
</evidence>
<dbReference type="InterPro" id="IPR039647">
    <property type="entry name" value="EF_hand_pair_protein_CML-like"/>
</dbReference>
<feature type="domain" description="EF-hand" evidence="4">
    <location>
        <begin position="117"/>
        <end position="152"/>
    </location>
</feature>
<dbReference type="InterPro" id="IPR011992">
    <property type="entry name" value="EF-hand-dom_pair"/>
</dbReference>
<evidence type="ECO:0000313" key="6">
    <source>
        <dbReference type="Proteomes" id="UP000250235"/>
    </source>
</evidence>
<sequence length="156" mass="17637">MSPILTADDLHRIFKNLDTNNNGLVGIHQLHHLLLNTGAQATLDELEELVGHTSLDSIDFAFFYEELVKAKIQEKNDSGCNDDLSKAFQVFDLNGDGFITCEELQTVLSRWGLWDKSNGQDCKDMIRVFDINSDGVLDFEEFKVMMSTPCRPHNSI</sequence>
<dbReference type="SMART" id="SM00054">
    <property type="entry name" value="EFh"/>
    <property type="match status" value="3"/>
</dbReference>
<dbReference type="FunFam" id="1.10.238.10:FF:000003">
    <property type="entry name" value="Calmodulin A"/>
    <property type="match status" value="1"/>
</dbReference>
<keyword evidence="1" id="KW-0479">Metal-binding</keyword>
<organism evidence="5 6">
    <name type="scientific">Dorcoceras hygrometricum</name>
    <dbReference type="NCBI Taxonomy" id="472368"/>
    <lineage>
        <taxon>Eukaryota</taxon>
        <taxon>Viridiplantae</taxon>
        <taxon>Streptophyta</taxon>
        <taxon>Embryophyta</taxon>
        <taxon>Tracheophyta</taxon>
        <taxon>Spermatophyta</taxon>
        <taxon>Magnoliopsida</taxon>
        <taxon>eudicotyledons</taxon>
        <taxon>Gunneridae</taxon>
        <taxon>Pentapetalae</taxon>
        <taxon>asterids</taxon>
        <taxon>lamiids</taxon>
        <taxon>Lamiales</taxon>
        <taxon>Gesneriaceae</taxon>
        <taxon>Didymocarpoideae</taxon>
        <taxon>Trichosporeae</taxon>
        <taxon>Loxocarpinae</taxon>
        <taxon>Dorcoceras</taxon>
    </lineage>
</organism>
<dbReference type="EMBL" id="KV019044">
    <property type="protein sequence ID" value="KZV16560.1"/>
    <property type="molecule type" value="Genomic_DNA"/>
</dbReference>
<feature type="domain" description="EF-hand" evidence="4">
    <location>
        <begin position="5"/>
        <end position="40"/>
    </location>
</feature>
<keyword evidence="6" id="KW-1185">Reference proteome</keyword>
<proteinExistence type="predicted"/>
<evidence type="ECO:0000256" key="1">
    <source>
        <dbReference type="ARBA" id="ARBA00022723"/>
    </source>
</evidence>
<evidence type="ECO:0000256" key="3">
    <source>
        <dbReference type="ARBA" id="ARBA00022837"/>
    </source>
</evidence>
<dbReference type="CDD" id="cd00051">
    <property type="entry name" value="EFh"/>
    <property type="match status" value="1"/>
</dbReference>
<reference evidence="5 6" key="1">
    <citation type="journal article" date="2015" name="Proc. Natl. Acad. Sci. U.S.A.">
        <title>The resurrection genome of Boea hygrometrica: A blueprint for survival of dehydration.</title>
        <authorList>
            <person name="Xiao L."/>
            <person name="Yang G."/>
            <person name="Zhang L."/>
            <person name="Yang X."/>
            <person name="Zhao S."/>
            <person name="Ji Z."/>
            <person name="Zhou Q."/>
            <person name="Hu M."/>
            <person name="Wang Y."/>
            <person name="Chen M."/>
            <person name="Xu Y."/>
            <person name="Jin H."/>
            <person name="Xiao X."/>
            <person name="Hu G."/>
            <person name="Bao F."/>
            <person name="Hu Y."/>
            <person name="Wan P."/>
            <person name="Li L."/>
            <person name="Deng X."/>
            <person name="Kuang T."/>
            <person name="Xiang C."/>
            <person name="Zhu J.K."/>
            <person name="Oliver M.J."/>
            <person name="He Y."/>
        </authorList>
    </citation>
    <scope>NUCLEOTIDE SEQUENCE [LARGE SCALE GENOMIC DNA]</scope>
    <source>
        <strain evidence="6">cv. XS01</strain>
    </source>
</reference>
<dbReference type="GO" id="GO:0005509">
    <property type="term" value="F:calcium ion binding"/>
    <property type="evidence" value="ECO:0007669"/>
    <property type="project" value="InterPro"/>
</dbReference>
<gene>
    <name evidence="5" type="ORF">F511_11392</name>
</gene>
<dbReference type="Pfam" id="PF13499">
    <property type="entry name" value="EF-hand_7"/>
    <property type="match status" value="1"/>
</dbReference>
<evidence type="ECO:0000256" key="2">
    <source>
        <dbReference type="ARBA" id="ARBA00022737"/>
    </source>
</evidence>
<accession>A0A2Z7AC27</accession>
<evidence type="ECO:0000259" key="4">
    <source>
        <dbReference type="PROSITE" id="PS50222"/>
    </source>
</evidence>
<dbReference type="Proteomes" id="UP000250235">
    <property type="component" value="Unassembled WGS sequence"/>
</dbReference>
<dbReference type="SUPFAM" id="SSF47473">
    <property type="entry name" value="EF-hand"/>
    <property type="match status" value="1"/>
</dbReference>
<dbReference type="PROSITE" id="PS50222">
    <property type="entry name" value="EF_HAND_2"/>
    <property type="match status" value="3"/>
</dbReference>
<keyword evidence="2" id="KW-0677">Repeat</keyword>
<dbReference type="Gene3D" id="1.10.238.10">
    <property type="entry name" value="EF-hand"/>
    <property type="match status" value="2"/>
</dbReference>
<dbReference type="AlphaFoldDB" id="A0A2Z7AC27"/>